<dbReference type="AlphaFoldDB" id="A0A0D8N4J8"/>
<evidence type="ECO:0000313" key="5">
    <source>
        <dbReference type="Proteomes" id="UP000241440"/>
    </source>
</evidence>
<proteinExistence type="predicted"/>
<dbReference type="GeneID" id="61227660"/>
<gene>
    <name evidence="3" type="ORF">C0W27_02545</name>
    <name evidence="2" type="ORF">C0W41_04450</name>
</gene>
<reference evidence="4 5" key="1">
    <citation type="submission" date="2018-01" db="EMBL/GenBank/DDBJ databases">
        <title>Whole genome sequencing of Histamine producing bacteria.</title>
        <authorList>
            <person name="Butler K."/>
        </authorList>
    </citation>
    <scope>NUCLEOTIDE SEQUENCE [LARGE SCALE GENOMIC DNA]</scope>
    <source>
        <strain evidence="2 5">A2-1</strain>
        <strain evidence="3 4">A6-1</strain>
    </source>
</reference>
<organism evidence="2 5">
    <name type="scientific">Photobacterium angustum</name>
    <dbReference type="NCBI Taxonomy" id="661"/>
    <lineage>
        <taxon>Bacteria</taxon>
        <taxon>Pseudomonadati</taxon>
        <taxon>Pseudomonadota</taxon>
        <taxon>Gammaproteobacteria</taxon>
        <taxon>Vibrionales</taxon>
        <taxon>Vibrionaceae</taxon>
        <taxon>Photobacterium</taxon>
    </lineage>
</organism>
<comment type="caution">
    <text evidence="2">The sequence shown here is derived from an EMBL/GenBank/DDBJ whole genome shotgun (WGS) entry which is preliminary data.</text>
</comment>
<dbReference type="EMBL" id="PYOY01000001">
    <property type="protein sequence ID" value="PSX10052.1"/>
    <property type="molecule type" value="Genomic_DNA"/>
</dbReference>
<evidence type="ECO:0000256" key="1">
    <source>
        <dbReference type="SAM" id="SignalP"/>
    </source>
</evidence>
<evidence type="ECO:0000313" key="2">
    <source>
        <dbReference type="EMBL" id="PSX10052.1"/>
    </source>
</evidence>
<dbReference type="PROSITE" id="PS51257">
    <property type="entry name" value="PROKAR_LIPOPROTEIN"/>
    <property type="match status" value="1"/>
</dbReference>
<dbReference type="Proteomes" id="UP000241440">
    <property type="component" value="Unassembled WGS sequence"/>
</dbReference>
<evidence type="ECO:0000313" key="3">
    <source>
        <dbReference type="EMBL" id="PSX12090.1"/>
    </source>
</evidence>
<feature type="chain" id="PRO_5007398068" evidence="1">
    <location>
        <begin position="24"/>
        <end position="122"/>
    </location>
</feature>
<dbReference type="EMBL" id="PYOU01000002">
    <property type="protein sequence ID" value="PSX12090.1"/>
    <property type="molecule type" value="Genomic_DNA"/>
</dbReference>
<name>A0A0D8N4J8_PHOAN</name>
<protein>
    <submittedName>
        <fullName evidence="2">Spore gernimation protein</fullName>
    </submittedName>
</protein>
<sequence>MKKIQLGLVAVTTALLLTGCGEAKITGTPIKNVDSIAVTSAEDIDVFCPTGICTFELTASKPVTATVTMHYDYTKLYTKIEGVDVIGEGAKNAKVVDEDQFTVDISSANKPVKIQVIDYYRN</sequence>
<feature type="signal peptide" evidence="1">
    <location>
        <begin position="1"/>
        <end position="23"/>
    </location>
</feature>
<dbReference type="RefSeq" id="WP_045084516.1">
    <property type="nucleotide sequence ID" value="NZ_JZSN01000008.1"/>
</dbReference>
<keyword evidence="4" id="KW-1185">Reference proteome</keyword>
<keyword evidence="1" id="KW-0732">Signal</keyword>
<dbReference type="Proteomes" id="UP000240989">
    <property type="component" value="Unassembled WGS sequence"/>
</dbReference>
<accession>A0A0D8N4J8</accession>
<evidence type="ECO:0000313" key="4">
    <source>
        <dbReference type="Proteomes" id="UP000240989"/>
    </source>
</evidence>